<sequence>MQGVLRSRCIFWLQTKQIRLDRQRIRIIQQRIRRIRHNGIKMLSSAPHTFPQHFKPLGIRVSANASLLVWRNINGKNRTKRQRKRTSARKPFSIRRNVAGGTICCPEKILATFDYLRARIGPRLRGALSKSHAAMEAEREDCRPLHNIFQIAERHHAFSPPSCLANGMRRRRFPVAANRAFASAGAAATVPTSPMPPISASGSETRCT</sequence>
<reference evidence="2 3" key="1">
    <citation type="submission" date="2016-03" db="EMBL/GenBank/DDBJ databases">
        <title>Draft genome sequence of Acetobacter malorum CECT 7742, a strain isolated from strawberry vinegar.</title>
        <authorList>
            <person name="Sainz F."/>
            <person name="Mas A."/>
            <person name="Torija M.J."/>
        </authorList>
    </citation>
    <scope>NUCLEOTIDE SEQUENCE [LARGE SCALE GENOMIC DNA]</scope>
    <source>
        <strain evidence="2 3">CECT 7742</strain>
    </source>
</reference>
<protein>
    <submittedName>
        <fullName evidence="2">Uncharacterized protein</fullName>
    </submittedName>
</protein>
<gene>
    <name evidence="2" type="ORF">Amal_03792</name>
</gene>
<evidence type="ECO:0000313" key="3">
    <source>
        <dbReference type="Proteomes" id="UP000077349"/>
    </source>
</evidence>
<feature type="region of interest" description="Disordered" evidence="1">
    <location>
        <begin position="186"/>
        <end position="208"/>
    </location>
</feature>
<evidence type="ECO:0000256" key="1">
    <source>
        <dbReference type="SAM" id="MobiDB-lite"/>
    </source>
</evidence>
<comment type="caution">
    <text evidence="2">The sequence shown here is derived from an EMBL/GenBank/DDBJ whole genome shotgun (WGS) entry which is preliminary data.</text>
</comment>
<name>A0A177G5E3_9PROT</name>
<dbReference type="AlphaFoldDB" id="A0A177G5E3"/>
<organism evidence="2 3">
    <name type="scientific">Acetobacter malorum</name>
    <dbReference type="NCBI Taxonomy" id="178901"/>
    <lineage>
        <taxon>Bacteria</taxon>
        <taxon>Pseudomonadati</taxon>
        <taxon>Pseudomonadota</taxon>
        <taxon>Alphaproteobacteria</taxon>
        <taxon>Acetobacterales</taxon>
        <taxon>Acetobacteraceae</taxon>
        <taxon>Acetobacter</taxon>
    </lineage>
</organism>
<proteinExistence type="predicted"/>
<dbReference type="EMBL" id="LVHD01000158">
    <property type="protein sequence ID" value="OAG75046.1"/>
    <property type="molecule type" value="Genomic_DNA"/>
</dbReference>
<dbReference type="Proteomes" id="UP000077349">
    <property type="component" value="Unassembled WGS sequence"/>
</dbReference>
<accession>A0A177G5E3</accession>
<evidence type="ECO:0000313" key="2">
    <source>
        <dbReference type="EMBL" id="OAG75046.1"/>
    </source>
</evidence>